<dbReference type="Pfam" id="PF01156">
    <property type="entry name" value="IU_nuc_hydro"/>
    <property type="match status" value="1"/>
</dbReference>
<keyword evidence="3" id="KW-0732">Signal</keyword>
<dbReference type="PANTHER" id="PTHR12304">
    <property type="entry name" value="INOSINE-URIDINE PREFERRING NUCLEOSIDE HYDROLASE"/>
    <property type="match status" value="1"/>
</dbReference>
<dbReference type="EMBL" id="JRHC01000001">
    <property type="protein sequence ID" value="KJF44692.1"/>
    <property type="molecule type" value="Genomic_DNA"/>
</dbReference>
<dbReference type="PANTHER" id="PTHR12304:SF4">
    <property type="entry name" value="URIDINE NUCLEOSIDASE"/>
    <property type="match status" value="1"/>
</dbReference>
<dbReference type="AlphaFoldDB" id="A0A0D8JCN0"/>
<proteinExistence type="predicted"/>
<feature type="domain" description="Inosine/uridine-preferring nucleoside hydrolase" evidence="4">
    <location>
        <begin position="34"/>
        <end position="281"/>
    </location>
</feature>
<reference evidence="5 6" key="1">
    <citation type="submission" date="2014-09" db="EMBL/GenBank/DDBJ databases">
        <title>Draft Genome Sequence of Draconibacterium sp. JN14CK-3.</title>
        <authorList>
            <person name="Dong C."/>
            <person name="Lai Q."/>
            <person name="Shao Z."/>
        </authorList>
    </citation>
    <scope>NUCLEOTIDE SEQUENCE [LARGE SCALE GENOMIC DNA]</scope>
    <source>
        <strain evidence="5 6">JN14CK-3</strain>
    </source>
</reference>
<evidence type="ECO:0000313" key="6">
    <source>
        <dbReference type="Proteomes" id="UP000032544"/>
    </source>
</evidence>
<dbReference type="GO" id="GO:0006152">
    <property type="term" value="P:purine nucleoside catabolic process"/>
    <property type="evidence" value="ECO:0007669"/>
    <property type="project" value="TreeGrafter"/>
</dbReference>
<accession>A0A0D8JCN0</accession>
<dbReference type="GO" id="GO:0005829">
    <property type="term" value="C:cytosol"/>
    <property type="evidence" value="ECO:0007669"/>
    <property type="project" value="TreeGrafter"/>
</dbReference>
<dbReference type="GO" id="GO:0008477">
    <property type="term" value="F:purine nucleosidase activity"/>
    <property type="evidence" value="ECO:0007669"/>
    <property type="project" value="TreeGrafter"/>
</dbReference>
<dbReference type="RefSeq" id="WP_045026226.1">
    <property type="nucleotide sequence ID" value="NZ_JRHC01000001.1"/>
</dbReference>
<keyword evidence="6" id="KW-1185">Reference proteome</keyword>
<evidence type="ECO:0000256" key="1">
    <source>
        <dbReference type="ARBA" id="ARBA00022801"/>
    </source>
</evidence>
<dbReference type="Gene3D" id="3.90.245.10">
    <property type="entry name" value="Ribonucleoside hydrolase-like"/>
    <property type="match status" value="1"/>
</dbReference>
<name>A0A0D8JCN0_9BACT</name>
<dbReference type="InterPro" id="IPR001910">
    <property type="entry name" value="Inosine/uridine_hydrolase_dom"/>
</dbReference>
<comment type="caution">
    <text evidence="5">The sequence shown here is derived from an EMBL/GenBank/DDBJ whole genome shotgun (WGS) entry which is preliminary data.</text>
</comment>
<sequence>MHKTLQFILVFLAFSYFLLSCAAHQENKSPKIKILIDTDANNELDDQHALAYAFLNKDIFDVVGVTVNNTRNGYGIQGQYDEAERIIQLFNLENEVPLYMGADKSYTEIALNISENSFDGQPAVDFIIQEAMKVEDEKLVLVPVGKLTNIALAILKEPRIVDKVRVVWLGGNYPAPGEYNLENDTTAVNPVLQSGVEFEMVTVRYGKPSGTAAVAVVREEINRNMKGKGPLSHHTITGRHGGEFNRFGDYSANLFEEAEMYGNPPSRSLFDMVVLAVLKNEAWGEKVEIPAPKLVGDSWIDRPENRRKIIYWQNFNRDAIVNDLFDLMQKSTSEK</sequence>
<dbReference type="InterPro" id="IPR023186">
    <property type="entry name" value="IUNH"/>
</dbReference>
<keyword evidence="2" id="KW-0326">Glycosidase</keyword>
<feature type="chain" id="PRO_5002331234" evidence="3">
    <location>
        <begin position="23"/>
        <end position="335"/>
    </location>
</feature>
<dbReference type="OrthoDB" id="9797882at2"/>
<feature type="signal peptide" evidence="3">
    <location>
        <begin position="1"/>
        <end position="22"/>
    </location>
</feature>
<gene>
    <name evidence="5" type="ORF">LH29_04355</name>
</gene>
<dbReference type="SUPFAM" id="SSF53590">
    <property type="entry name" value="Nucleoside hydrolase"/>
    <property type="match status" value="1"/>
</dbReference>
<organism evidence="5 6">
    <name type="scientific">Draconibacterium sediminis</name>
    <dbReference type="NCBI Taxonomy" id="1544798"/>
    <lineage>
        <taxon>Bacteria</taxon>
        <taxon>Pseudomonadati</taxon>
        <taxon>Bacteroidota</taxon>
        <taxon>Bacteroidia</taxon>
        <taxon>Marinilabiliales</taxon>
        <taxon>Prolixibacteraceae</taxon>
        <taxon>Draconibacterium</taxon>
    </lineage>
</organism>
<evidence type="ECO:0000256" key="3">
    <source>
        <dbReference type="SAM" id="SignalP"/>
    </source>
</evidence>
<dbReference type="PROSITE" id="PS51257">
    <property type="entry name" value="PROKAR_LIPOPROTEIN"/>
    <property type="match status" value="1"/>
</dbReference>
<protein>
    <submittedName>
        <fullName evidence="5">Nucleoside hydrolase</fullName>
    </submittedName>
</protein>
<dbReference type="STRING" id="1544798.LH29_04355"/>
<evidence type="ECO:0000313" key="5">
    <source>
        <dbReference type="EMBL" id="KJF44692.1"/>
    </source>
</evidence>
<evidence type="ECO:0000259" key="4">
    <source>
        <dbReference type="Pfam" id="PF01156"/>
    </source>
</evidence>
<evidence type="ECO:0000256" key="2">
    <source>
        <dbReference type="ARBA" id="ARBA00023295"/>
    </source>
</evidence>
<dbReference type="InterPro" id="IPR036452">
    <property type="entry name" value="Ribo_hydro-like"/>
</dbReference>
<dbReference type="Proteomes" id="UP000032544">
    <property type="component" value="Unassembled WGS sequence"/>
</dbReference>
<keyword evidence="1 5" id="KW-0378">Hydrolase</keyword>